<dbReference type="PANTHER" id="PTHR20849:SF2">
    <property type="entry name" value="EUKARYOTIC TRANSLATION INITIATION FACTOR 4E-BINDING PROTEIN MEXTLI"/>
    <property type="match status" value="1"/>
</dbReference>
<dbReference type="Gene3D" id="3.30.1370.10">
    <property type="entry name" value="K Homology domain, type 1"/>
    <property type="match status" value="1"/>
</dbReference>
<sequence>MMELSALPTGLRASRLVRKVDKPRPLKLPLNQNRLSNIEGKYGAFEEIMAMTEAVSGNIANGNHDSMLQHSIMTLCSHLKKYGPQLETVFKDQLDRAFLSFRNGSRDEHLDVASRLHLLEVIELRTRNWSSCEDTNNYYKQHIVEQELLPLTDMAALLSMSPTMLGPVASPTTPQPPLLSPGEIIKTSGKFGKPTKIPGKNYCKDEVVIRNSDSGKVMGIKGRRVHMIEELSETIISFQRVLPGAKERLVQITGPSEGRINDAKLLIEDTIRRNASPVRVETAPEKEGMGGSSSSLNSSASDESNRFTQAGSRRSVLHHSFSTNDASIGEYKYTVTVGHDTLKITGTNLELVKEAKLLLDDYYSGERGGIYGSPDNFLTSYEEEPRTPSAVTPAVPKLTAGSRLSSLDSGATSESDETYKAPPSACAVSSPPRTQVAASQGQASSKLNAPAVVRYERDELLDLCTQAIAHGNYREYDLLVKHFPDMMPKVAGE</sequence>
<evidence type="ECO:0000259" key="3">
    <source>
        <dbReference type="SMART" id="SM00322"/>
    </source>
</evidence>
<gene>
    <name evidence="4" type="ORF">TGEB3V08_LOCUS5579</name>
</gene>
<dbReference type="EMBL" id="OE841100">
    <property type="protein sequence ID" value="CAD7594136.1"/>
    <property type="molecule type" value="Genomic_DNA"/>
</dbReference>
<proteinExistence type="predicted"/>
<name>A0A7R9JY79_TIMGE</name>
<feature type="compositionally biased region" description="Low complexity" evidence="2">
    <location>
        <begin position="292"/>
        <end position="302"/>
    </location>
</feature>
<dbReference type="GO" id="GO:0045727">
    <property type="term" value="P:positive regulation of translation"/>
    <property type="evidence" value="ECO:0007669"/>
    <property type="project" value="InterPro"/>
</dbReference>
<feature type="compositionally biased region" description="Polar residues" evidence="2">
    <location>
        <begin position="402"/>
        <end position="413"/>
    </location>
</feature>
<dbReference type="InterPro" id="IPR004088">
    <property type="entry name" value="KH_dom_type_1"/>
</dbReference>
<dbReference type="PROSITE" id="PS50084">
    <property type="entry name" value="KH_TYPE_1"/>
    <property type="match status" value="1"/>
</dbReference>
<dbReference type="Gene3D" id="1.25.40.180">
    <property type="match status" value="1"/>
</dbReference>
<dbReference type="CDD" id="cd22454">
    <property type="entry name" value="KH-I_Mextli_like"/>
    <property type="match status" value="1"/>
</dbReference>
<feature type="region of interest" description="Disordered" evidence="2">
    <location>
        <begin position="376"/>
        <end position="443"/>
    </location>
</feature>
<feature type="compositionally biased region" description="Low complexity" evidence="2">
    <location>
        <begin position="421"/>
        <end position="432"/>
    </location>
</feature>
<dbReference type="InterPro" id="IPR004087">
    <property type="entry name" value="KH_dom"/>
</dbReference>
<dbReference type="GO" id="GO:0003743">
    <property type="term" value="F:translation initiation factor activity"/>
    <property type="evidence" value="ECO:0007669"/>
    <property type="project" value="TreeGrafter"/>
</dbReference>
<dbReference type="PANTHER" id="PTHR20849">
    <property type="entry name" value="EUKARYOTIC TRANSLATION INITIATION FACTOR 4E-BINDING PROTEIN MEXTLI"/>
    <property type="match status" value="1"/>
</dbReference>
<reference evidence="4" key="1">
    <citation type="submission" date="2020-11" db="EMBL/GenBank/DDBJ databases">
        <authorList>
            <person name="Tran Van P."/>
        </authorList>
    </citation>
    <scope>NUCLEOTIDE SEQUENCE</scope>
</reference>
<evidence type="ECO:0000256" key="2">
    <source>
        <dbReference type="SAM" id="MobiDB-lite"/>
    </source>
</evidence>
<organism evidence="4">
    <name type="scientific">Timema genevievae</name>
    <name type="common">Walking stick</name>
    <dbReference type="NCBI Taxonomy" id="629358"/>
    <lineage>
        <taxon>Eukaryota</taxon>
        <taxon>Metazoa</taxon>
        <taxon>Ecdysozoa</taxon>
        <taxon>Arthropoda</taxon>
        <taxon>Hexapoda</taxon>
        <taxon>Insecta</taxon>
        <taxon>Pterygota</taxon>
        <taxon>Neoptera</taxon>
        <taxon>Polyneoptera</taxon>
        <taxon>Phasmatodea</taxon>
        <taxon>Timematodea</taxon>
        <taxon>Timematoidea</taxon>
        <taxon>Timematidae</taxon>
        <taxon>Timema</taxon>
    </lineage>
</organism>
<dbReference type="GO" id="GO:0008190">
    <property type="term" value="F:eukaryotic initiation factor 4E binding"/>
    <property type="evidence" value="ECO:0007669"/>
    <property type="project" value="InterPro"/>
</dbReference>
<dbReference type="GO" id="GO:0005737">
    <property type="term" value="C:cytoplasm"/>
    <property type="evidence" value="ECO:0007669"/>
    <property type="project" value="TreeGrafter"/>
</dbReference>
<keyword evidence="1" id="KW-0694">RNA-binding</keyword>
<dbReference type="Pfam" id="PF00013">
    <property type="entry name" value="KH_1"/>
    <property type="match status" value="1"/>
</dbReference>
<dbReference type="GO" id="GO:0034518">
    <property type="term" value="C:RNA cap binding complex"/>
    <property type="evidence" value="ECO:0007669"/>
    <property type="project" value="TreeGrafter"/>
</dbReference>
<dbReference type="FunFam" id="3.30.1370.10:FF:000072">
    <property type="entry name" value="Uncharacterized protein, isoform A"/>
    <property type="match status" value="1"/>
</dbReference>
<dbReference type="InterPro" id="IPR040160">
    <property type="entry name" value="Mxt"/>
</dbReference>
<dbReference type="GO" id="GO:0003723">
    <property type="term" value="F:RNA binding"/>
    <property type="evidence" value="ECO:0007669"/>
    <property type="project" value="UniProtKB-UniRule"/>
</dbReference>
<dbReference type="AlphaFoldDB" id="A0A7R9JY79"/>
<dbReference type="SMART" id="SM00322">
    <property type="entry name" value="KH"/>
    <property type="match status" value="1"/>
</dbReference>
<evidence type="ECO:0000313" key="4">
    <source>
        <dbReference type="EMBL" id="CAD7594136.1"/>
    </source>
</evidence>
<dbReference type="SUPFAM" id="SSF54791">
    <property type="entry name" value="Eukaryotic type KH-domain (KH-domain type I)"/>
    <property type="match status" value="1"/>
</dbReference>
<evidence type="ECO:0000256" key="1">
    <source>
        <dbReference type="PROSITE-ProRule" id="PRU00117"/>
    </source>
</evidence>
<dbReference type="InterPro" id="IPR036612">
    <property type="entry name" value="KH_dom_type_1_sf"/>
</dbReference>
<dbReference type="GO" id="GO:1901190">
    <property type="term" value="P:regulation of formation of translation initiation ternary complex"/>
    <property type="evidence" value="ECO:0007669"/>
    <property type="project" value="TreeGrafter"/>
</dbReference>
<feature type="region of interest" description="Disordered" evidence="2">
    <location>
        <begin position="276"/>
        <end position="313"/>
    </location>
</feature>
<accession>A0A7R9JY79</accession>
<feature type="domain" description="K Homology" evidence="3">
    <location>
        <begin position="201"/>
        <end position="272"/>
    </location>
</feature>
<protein>
    <recommendedName>
        <fullName evidence="3">K Homology domain-containing protein</fullName>
    </recommendedName>
</protein>